<keyword evidence="1" id="KW-0804">Transcription</keyword>
<dbReference type="AlphaFoldDB" id="A0A2N8HCT1"/>
<name>A0A2N8HCT1_9BACT</name>
<keyword evidence="3" id="KW-0540">Nuclease</keyword>
<feature type="domain" description="HTH HARE-type" evidence="2">
    <location>
        <begin position="2"/>
        <end position="75"/>
    </location>
</feature>
<keyword evidence="3" id="KW-0378">Hydrolase</keyword>
<accession>A0A2N8HCT1</accession>
<dbReference type="OrthoDB" id="9803736at2"/>
<dbReference type="Pfam" id="PF04471">
    <property type="entry name" value="Mrr_cat"/>
    <property type="match status" value="1"/>
</dbReference>
<organism evidence="3 4">
    <name type="scientific">Akkermansia muciniphila</name>
    <dbReference type="NCBI Taxonomy" id="239935"/>
    <lineage>
        <taxon>Bacteria</taxon>
        <taxon>Pseudomonadati</taxon>
        <taxon>Verrucomicrobiota</taxon>
        <taxon>Verrucomicrobiia</taxon>
        <taxon>Verrucomicrobiales</taxon>
        <taxon>Akkermansiaceae</taxon>
        <taxon>Akkermansia</taxon>
    </lineage>
</organism>
<dbReference type="GO" id="GO:0006355">
    <property type="term" value="P:regulation of DNA-templated transcription"/>
    <property type="evidence" value="ECO:0007669"/>
    <property type="project" value="InterPro"/>
</dbReference>
<dbReference type="Proteomes" id="UP000236000">
    <property type="component" value="Unassembled WGS sequence"/>
</dbReference>
<dbReference type="InterPro" id="IPR052906">
    <property type="entry name" value="Type_IV_Methyl-Rstrct_Enzyme"/>
</dbReference>
<dbReference type="GO" id="GO:0003677">
    <property type="term" value="F:DNA binding"/>
    <property type="evidence" value="ECO:0007669"/>
    <property type="project" value="InterPro"/>
</dbReference>
<feature type="domain" description="HTH HARE-type" evidence="2">
    <location>
        <begin position="103"/>
        <end position="181"/>
    </location>
</feature>
<reference evidence="3 4" key="1">
    <citation type="journal article" date="2017" name="BMC Genomics">
        <title>Genome sequencing of 39 Akkermansia muciniphila isolates reveals its population structure, genomic and functional diverisity, and global distribution in mammalian gut microbiotas.</title>
        <authorList>
            <person name="Guo X."/>
            <person name="Li S."/>
            <person name="Zhang J."/>
            <person name="Wu F."/>
            <person name="Li X."/>
            <person name="Wu D."/>
            <person name="Zhang M."/>
            <person name="Ou Z."/>
            <person name="Jie Z."/>
            <person name="Yan Q."/>
            <person name="Li P."/>
            <person name="Yi J."/>
            <person name="Peng Y."/>
        </authorList>
    </citation>
    <scope>NUCLEOTIDE SEQUENCE [LARGE SCALE GENOMIC DNA]</scope>
    <source>
        <strain evidence="3 4">GP24</strain>
    </source>
</reference>
<evidence type="ECO:0000259" key="2">
    <source>
        <dbReference type="PROSITE" id="PS51913"/>
    </source>
</evidence>
<dbReference type="PANTHER" id="PTHR30015:SF7">
    <property type="entry name" value="TYPE IV METHYL-DIRECTED RESTRICTION ENZYME ECOKMRR"/>
    <property type="match status" value="1"/>
</dbReference>
<dbReference type="InterPro" id="IPR011856">
    <property type="entry name" value="tRNA_endonuc-like_dom_sf"/>
</dbReference>
<comment type="caution">
    <text evidence="3">The sequence shown here is derived from an EMBL/GenBank/DDBJ whole genome shotgun (WGS) entry which is preliminary data.</text>
</comment>
<evidence type="ECO:0000313" key="3">
    <source>
        <dbReference type="EMBL" id="PNC17701.1"/>
    </source>
</evidence>
<sequence length="350" mass="39170">MSSLLDSVYLLLQESASPMHPKELATALIQRGMWSSKGKTPDATVGARIYCDIKKHGDQSRFIKAAEGFFTLNPNVKVELPDPGKNAGKAVKRKQPEKSAGSYSFSDCAEKILLHFSGNAPMHYRDITSKALELGWLKTEGLTPEASMYAQILTEIQRREKQGKIPRFEKLGNGMVGLTIWKSTGLERHIDSFNDKQRKVLMERMMQLNPQDFEELITTLLSKMGFSEVSRTPYGGDGGVDVRGIMTVHDVIHIKLAVQAKRWKANVQSPVVQQLRGSLGTDERGLIVTTSNFSRGARDEARRTSSHTPIDLIDGDQLVSLLVEYNLGVRKNRYQLLELTPSFFSDEEEI</sequence>
<gene>
    <name evidence="3" type="ORF">CXU22_08105</name>
</gene>
<dbReference type="EMBL" id="PJKA01000012">
    <property type="protein sequence ID" value="PNC17701.1"/>
    <property type="molecule type" value="Genomic_DNA"/>
</dbReference>
<dbReference type="SUPFAM" id="SSF52980">
    <property type="entry name" value="Restriction endonuclease-like"/>
    <property type="match status" value="1"/>
</dbReference>
<evidence type="ECO:0000256" key="1">
    <source>
        <dbReference type="ARBA" id="ARBA00023163"/>
    </source>
</evidence>
<dbReference type="InterPro" id="IPR011335">
    <property type="entry name" value="Restrct_endonuc-II-like"/>
</dbReference>
<dbReference type="InterPro" id="IPR007759">
    <property type="entry name" value="Asxl_HARE-HTH"/>
</dbReference>
<keyword evidence="3" id="KW-0255">Endonuclease</keyword>
<dbReference type="Gene3D" id="3.40.1350.10">
    <property type="match status" value="1"/>
</dbReference>
<protein>
    <submittedName>
        <fullName evidence="3">Restriction endonuclease</fullName>
    </submittedName>
</protein>
<dbReference type="GO" id="GO:0009307">
    <property type="term" value="P:DNA restriction-modification system"/>
    <property type="evidence" value="ECO:0007669"/>
    <property type="project" value="InterPro"/>
</dbReference>
<dbReference type="InterPro" id="IPR007560">
    <property type="entry name" value="Restrct_endonuc_IV_Mrr"/>
</dbReference>
<dbReference type="PANTHER" id="PTHR30015">
    <property type="entry name" value="MRR RESTRICTION SYSTEM PROTEIN"/>
    <property type="match status" value="1"/>
</dbReference>
<evidence type="ECO:0000313" key="4">
    <source>
        <dbReference type="Proteomes" id="UP000236000"/>
    </source>
</evidence>
<dbReference type="PROSITE" id="PS51913">
    <property type="entry name" value="HTH_HARE"/>
    <property type="match status" value="2"/>
</dbReference>
<dbReference type="Pfam" id="PF05066">
    <property type="entry name" value="HARE-HTH"/>
    <property type="match status" value="2"/>
</dbReference>
<proteinExistence type="predicted"/>
<dbReference type="GO" id="GO:0015666">
    <property type="term" value="F:restriction endodeoxyribonuclease activity"/>
    <property type="evidence" value="ECO:0007669"/>
    <property type="project" value="TreeGrafter"/>
</dbReference>